<dbReference type="OrthoDB" id="2822301at2759"/>
<evidence type="ECO:0000256" key="3">
    <source>
        <dbReference type="ARBA" id="ARBA00022833"/>
    </source>
</evidence>
<keyword evidence="3" id="KW-0862">Zinc</keyword>
<accession>A0A3B6SA31</accession>
<keyword evidence="10" id="KW-1185">Reference proteome</keyword>
<keyword evidence="2 4" id="KW-0863">Zinc-finger</keyword>
<dbReference type="GO" id="GO:0008270">
    <property type="term" value="F:zinc ion binding"/>
    <property type="evidence" value="ECO:0007669"/>
    <property type="project" value="UniProtKB-KW"/>
</dbReference>
<feature type="compositionally biased region" description="Low complexity" evidence="6">
    <location>
        <begin position="1"/>
        <end position="12"/>
    </location>
</feature>
<reference evidence="9" key="2">
    <citation type="submission" date="2018-10" db="UniProtKB">
        <authorList>
            <consortium name="EnsemblPlants"/>
        </authorList>
    </citation>
    <scope>IDENTIFICATION</scope>
</reference>
<feature type="coiled-coil region" evidence="5">
    <location>
        <begin position="94"/>
        <end position="137"/>
    </location>
</feature>
<dbReference type="InterPro" id="IPR010666">
    <property type="entry name" value="Znf_GRF"/>
</dbReference>
<feature type="region of interest" description="Disordered" evidence="6">
    <location>
        <begin position="1"/>
        <end position="27"/>
    </location>
</feature>
<evidence type="ECO:0000256" key="4">
    <source>
        <dbReference type="PROSITE-ProRule" id="PRU01343"/>
    </source>
</evidence>
<dbReference type="Proteomes" id="UP000019116">
    <property type="component" value="Chromosome 7B"/>
</dbReference>
<evidence type="ECO:0000256" key="7">
    <source>
        <dbReference type="SAM" id="Phobius"/>
    </source>
</evidence>
<proteinExistence type="predicted"/>
<organism evidence="9">
    <name type="scientific">Triticum aestivum</name>
    <name type="common">Wheat</name>
    <dbReference type="NCBI Taxonomy" id="4565"/>
    <lineage>
        <taxon>Eukaryota</taxon>
        <taxon>Viridiplantae</taxon>
        <taxon>Streptophyta</taxon>
        <taxon>Embryophyta</taxon>
        <taxon>Tracheophyta</taxon>
        <taxon>Spermatophyta</taxon>
        <taxon>Magnoliopsida</taxon>
        <taxon>Liliopsida</taxon>
        <taxon>Poales</taxon>
        <taxon>Poaceae</taxon>
        <taxon>BOP clade</taxon>
        <taxon>Pooideae</taxon>
        <taxon>Triticodae</taxon>
        <taxon>Triticeae</taxon>
        <taxon>Triticinae</taxon>
        <taxon>Triticum</taxon>
    </lineage>
</organism>
<feature type="transmembrane region" description="Helical" evidence="7">
    <location>
        <begin position="150"/>
        <end position="168"/>
    </location>
</feature>
<feature type="domain" description="GRF-type" evidence="8">
    <location>
        <begin position="43"/>
        <end position="85"/>
    </location>
</feature>
<dbReference type="PANTHER" id="PTHR33248">
    <property type="entry name" value="ZINC ION-BINDING PROTEIN"/>
    <property type="match status" value="1"/>
</dbReference>
<reference evidence="9" key="1">
    <citation type="submission" date="2018-08" db="EMBL/GenBank/DDBJ databases">
        <authorList>
            <person name="Rossello M."/>
        </authorList>
    </citation>
    <scope>NUCLEOTIDE SEQUENCE [LARGE SCALE GENOMIC DNA]</scope>
    <source>
        <strain evidence="9">cv. Chinese Spring</strain>
    </source>
</reference>
<keyword evidence="1" id="KW-0479">Metal-binding</keyword>
<evidence type="ECO:0000313" key="10">
    <source>
        <dbReference type="Proteomes" id="UP000019116"/>
    </source>
</evidence>
<protein>
    <recommendedName>
        <fullName evidence="8">GRF-type domain-containing protein</fullName>
    </recommendedName>
</protein>
<dbReference type="Gramene" id="TraesCS7B02G052500.1">
    <property type="protein sequence ID" value="TraesCS7B02G052500.1"/>
    <property type="gene ID" value="TraesCS7B02G052500"/>
</dbReference>
<evidence type="ECO:0000313" key="9">
    <source>
        <dbReference type="EnsemblPlants" id="TraesCS7B02G052500.1"/>
    </source>
</evidence>
<dbReference type="EnsemblPlants" id="TraesCS7B02G052500.1">
    <property type="protein sequence ID" value="TraesCS7B02G052500.1"/>
    <property type="gene ID" value="TraesCS7B02G052500"/>
</dbReference>
<sequence length="170" mass="19137">MSCSSGDSSASRGDGGLRRRGAAARSPVPYREQPMAYEPAVICARCGRKVPRWISWSPANPGRRYYSCVDLQTEQHGFIDWHDAPTTPFVRQLLGDLQDKVWRLEDELAGQSREGEVAVLKEELEKKNDLVAESRARSASRDEMQMYKCLLFYGLFLFVVGLVAGFLMSQ</sequence>
<dbReference type="PROSITE" id="PS51999">
    <property type="entry name" value="ZF_GRF"/>
    <property type="match status" value="1"/>
</dbReference>
<evidence type="ECO:0000256" key="5">
    <source>
        <dbReference type="SAM" id="Coils"/>
    </source>
</evidence>
<keyword evidence="5" id="KW-0175">Coiled coil</keyword>
<keyword evidence="7" id="KW-1133">Transmembrane helix</keyword>
<dbReference type="OMA" id="IDWHDAP"/>
<evidence type="ECO:0000256" key="2">
    <source>
        <dbReference type="ARBA" id="ARBA00022771"/>
    </source>
</evidence>
<dbReference type="AlphaFoldDB" id="A0A3B6SA31"/>
<name>A0A3B6SA31_WHEAT</name>
<dbReference type="SMR" id="A0A3B6SA31"/>
<dbReference type="Gramene" id="TraesCS7B03G0142400.1">
    <property type="protein sequence ID" value="TraesCS7B03G0142400.1.CDS"/>
    <property type="gene ID" value="TraesCS7B03G0142400"/>
</dbReference>
<evidence type="ECO:0000256" key="1">
    <source>
        <dbReference type="ARBA" id="ARBA00022723"/>
    </source>
</evidence>
<keyword evidence="7" id="KW-0812">Transmembrane</keyword>
<evidence type="ECO:0000259" key="8">
    <source>
        <dbReference type="PROSITE" id="PS51999"/>
    </source>
</evidence>
<evidence type="ECO:0000256" key="6">
    <source>
        <dbReference type="SAM" id="MobiDB-lite"/>
    </source>
</evidence>
<keyword evidence="7" id="KW-0472">Membrane</keyword>